<accession>A0A511HQ43</accession>
<evidence type="ECO:0000313" key="1">
    <source>
        <dbReference type="EMBL" id="GEL75698.1"/>
    </source>
</evidence>
<dbReference type="EMBL" id="BJVY01000119">
    <property type="protein sequence ID" value="GEL75698.1"/>
    <property type="molecule type" value="Genomic_DNA"/>
</dbReference>
<dbReference type="EMBL" id="FNAJ01000030">
    <property type="protein sequence ID" value="SDF31913.1"/>
    <property type="molecule type" value="Genomic_DNA"/>
</dbReference>
<reference evidence="2 3" key="1">
    <citation type="submission" date="2016-10" db="EMBL/GenBank/DDBJ databases">
        <authorList>
            <person name="Varghese N."/>
            <person name="Submissions S."/>
        </authorList>
    </citation>
    <scope>NUCLEOTIDE SEQUENCE [LARGE SCALE GENOMIC DNA]</scope>
    <source>
        <strain evidence="2 3">DSM 2260</strain>
    </source>
</reference>
<evidence type="ECO:0000313" key="2">
    <source>
        <dbReference type="EMBL" id="SDF31913.1"/>
    </source>
</evidence>
<proteinExistence type="predicted"/>
<dbReference type="Proteomes" id="UP000198717">
    <property type="component" value="Unassembled WGS sequence"/>
</dbReference>
<sequence>MIVGVDFGAPQRTRDQRRKIIAVVAHSTGWHSYRIDATGMNARLLAGEPPGWSAKELVDELVARPARVVGFDFPFCVPHALLRDPKFASDIGYEHGAFLGWRSFNWWIAQRLPLTDPLDFTPFAPWRDRAERARLWTKRATDIAAGGQPPLKDKFQATFQMTLLGNALLSKLWASHQYRVLPFPGGRGAGEIIEVYPGATLRTMGLASYKSRPDEAVRLGIAACAAAGIKLDVDLRLVALACRYSSGTTKKPDYDVADAFVALCTAILHAENGCRPVLAPDPTWQERLVKEWEGAIWVPTITTSAPA</sequence>
<dbReference type="Proteomes" id="UP000321224">
    <property type="component" value="Unassembled WGS sequence"/>
</dbReference>
<comment type="caution">
    <text evidence="1">The sequence shown here is derived from an EMBL/GenBank/DDBJ whole genome shotgun (WGS) entry which is preliminary data.</text>
</comment>
<protein>
    <recommendedName>
        <fullName evidence="5">DUF429 domain-containing protein</fullName>
    </recommendedName>
</protein>
<organism evidence="1 4">
    <name type="scientific">Myxococcus virescens</name>
    <dbReference type="NCBI Taxonomy" id="83456"/>
    <lineage>
        <taxon>Bacteria</taxon>
        <taxon>Pseudomonadati</taxon>
        <taxon>Myxococcota</taxon>
        <taxon>Myxococcia</taxon>
        <taxon>Myxococcales</taxon>
        <taxon>Cystobacterineae</taxon>
        <taxon>Myxococcaceae</taxon>
        <taxon>Myxococcus</taxon>
    </lineage>
</organism>
<reference evidence="1 4" key="2">
    <citation type="submission" date="2019-07" db="EMBL/GenBank/DDBJ databases">
        <title>Whole genome shotgun sequence of Myxococcus virescens NBRC 100334.</title>
        <authorList>
            <person name="Hosoyama A."/>
            <person name="Uohara A."/>
            <person name="Ohji S."/>
            <person name="Ichikawa N."/>
        </authorList>
    </citation>
    <scope>NUCLEOTIDE SEQUENCE [LARGE SCALE GENOMIC DNA]</scope>
    <source>
        <strain evidence="1 4">NBRC 100334</strain>
    </source>
</reference>
<gene>
    <name evidence="1" type="ORF">MVI01_74820</name>
    <name evidence="2" type="ORF">SAMN04488504_13039</name>
</gene>
<evidence type="ECO:0008006" key="5">
    <source>
        <dbReference type="Google" id="ProtNLM"/>
    </source>
</evidence>
<keyword evidence="3" id="KW-1185">Reference proteome</keyword>
<dbReference type="RefSeq" id="WP_090495872.1">
    <property type="nucleotide sequence ID" value="NZ_BJVY01000119.1"/>
</dbReference>
<evidence type="ECO:0000313" key="4">
    <source>
        <dbReference type="Proteomes" id="UP000321224"/>
    </source>
</evidence>
<dbReference type="AlphaFoldDB" id="A0A511HQ43"/>
<name>A0A511HQ43_9BACT</name>
<evidence type="ECO:0000313" key="3">
    <source>
        <dbReference type="Proteomes" id="UP000198717"/>
    </source>
</evidence>